<evidence type="ECO:0000256" key="1">
    <source>
        <dbReference type="ARBA" id="ARBA00004613"/>
    </source>
</evidence>
<keyword evidence="3 6" id="KW-0713">Self-incompatibility</keyword>
<sequence length="166" mass="18715">MGSSFRAATAFTWCLLIASGCFPSTTSAARFEVRNAICSCQGRNQSLAIDCWSANDKLGKHILNPGQTKSWSFTPIFIKIPFLYTYFECTFYTAFGSPAGQTATVFAGERSFRWQCDNPNEEECIWVVKKEGLFLRKLTRDVHGKKHHGDELTMPWIGGTNYHPIQ</sequence>
<proteinExistence type="inferred from homology"/>
<feature type="chain" id="PRO_5044532711" description="S-protein homolog" evidence="6">
    <location>
        <begin position="29"/>
        <end position="166"/>
    </location>
</feature>
<protein>
    <recommendedName>
        <fullName evidence="6">S-protein homolog</fullName>
    </recommendedName>
</protein>
<comment type="similarity">
    <text evidence="2 6">Belongs to the plant self-incompatibility (S1) protein family.</text>
</comment>
<feature type="signal peptide" evidence="6">
    <location>
        <begin position="1"/>
        <end position="28"/>
    </location>
</feature>
<comment type="caution">
    <text evidence="7">The sequence shown here is derived from an EMBL/GenBank/DDBJ whole genome shotgun (WGS) entry which is preliminary data.</text>
</comment>
<organism evidence="7 8">
    <name type="scientific">Cardamine amara subsp. amara</name>
    <dbReference type="NCBI Taxonomy" id="228776"/>
    <lineage>
        <taxon>Eukaryota</taxon>
        <taxon>Viridiplantae</taxon>
        <taxon>Streptophyta</taxon>
        <taxon>Embryophyta</taxon>
        <taxon>Tracheophyta</taxon>
        <taxon>Spermatophyta</taxon>
        <taxon>Magnoliopsida</taxon>
        <taxon>eudicotyledons</taxon>
        <taxon>Gunneridae</taxon>
        <taxon>Pentapetalae</taxon>
        <taxon>rosids</taxon>
        <taxon>malvids</taxon>
        <taxon>Brassicales</taxon>
        <taxon>Brassicaceae</taxon>
        <taxon>Cardamineae</taxon>
        <taxon>Cardamine</taxon>
    </lineage>
</organism>
<evidence type="ECO:0000256" key="2">
    <source>
        <dbReference type="ARBA" id="ARBA00005581"/>
    </source>
</evidence>
<evidence type="ECO:0000313" key="8">
    <source>
        <dbReference type="Proteomes" id="UP001558713"/>
    </source>
</evidence>
<dbReference type="AlphaFoldDB" id="A0ABD1A5V0"/>
<dbReference type="GO" id="GO:0060320">
    <property type="term" value="P:rejection of self pollen"/>
    <property type="evidence" value="ECO:0007669"/>
    <property type="project" value="UniProtKB-KW"/>
</dbReference>
<dbReference type="Pfam" id="PF05938">
    <property type="entry name" value="Self-incomp_S1"/>
    <property type="match status" value="1"/>
</dbReference>
<reference evidence="7 8" key="1">
    <citation type="submission" date="2024-04" db="EMBL/GenBank/DDBJ databases">
        <title>Genome assembly C_amara_ONT_v2.</title>
        <authorList>
            <person name="Yant L."/>
            <person name="Moore C."/>
            <person name="Slenker M."/>
        </authorList>
    </citation>
    <scope>NUCLEOTIDE SEQUENCE [LARGE SCALE GENOMIC DNA]</scope>
    <source>
        <tissue evidence="7">Leaf</tissue>
    </source>
</reference>
<dbReference type="PANTHER" id="PTHR31232">
    <property type="match status" value="1"/>
</dbReference>
<name>A0ABD1A5V0_CARAN</name>
<dbReference type="EMBL" id="JBANAX010000581">
    <property type="protein sequence ID" value="KAL1202190.1"/>
    <property type="molecule type" value="Genomic_DNA"/>
</dbReference>
<evidence type="ECO:0000256" key="3">
    <source>
        <dbReference type="ARBA" id="ARBA00022471"/>
    </source>
</evidence>
<evidence type="ECO:0000256" key="5">
    <source>
        <dbReference type="ARBA" id="ARBA00022729"/>
    </source>
</evidence>
<evidence type="ECO:0000256" key="4">
    <source>
        <dbReference type="ARBA" id="ARBA00022525"/>
    </source>
</evidence>
<comment type="subcellular location">
    <subcellularLocation>
        <location evidence="1 6">Secreted</location>
    </subcellularLocation>
</comment>
<gene>
    <name evidence="7" type="ORF">V5N11_018146</name>
</gene>
<dbReference type="InterPro" id="IPR010264">
    <property type="entry name" value="Self-incomp_S1"/>
</dbReference>
<accession>A0ABD1A5V0</accession>
<dbReference type="Proteomes" id="UP001558713">
    <property type="component" value="Unassembled WGS sequence"/>
</dbReference>
<evidence type="ECO:0000313" key="7">
    <source>
        <dbReference type="EMBL" id="KAL1202190.1"/>
    </source>
</evidence>
<dbReference type="PROSITE" id="PS51257">
    <property type="entry name" value="PROKAR_LIPOPROTEIN"/>
    <property type="match status" value="1"/>
</dbReference>
<dbReference type="PANTHER" id="PTHR31232:SF83">
    <property type="entry name" value="S-PROTEIN HOMOLOG"/>
    <property type="match status" value="1"/>
</dbReference>
<keyword evidence="5 6" id="KW-0732">Signal</keyword>
<keyword evidence="8" id="KW-1185">Reference proteome</keyword>
<keyword evidence="4 6" id="KW-0964">Secreted</keyword>
<dbReference type="GO" id="GO:0005576">
    <property type="term" value="C:extracellular region"/>
    <property type="evidence" value="ECO:0007669"/>
    <property type="project" value="UniProtKB-SubCell"/>
</dbReference>
<evidence type="ECO:0000256" key="6">
    <source>
        <dbReference type="RuleBase" id="RU367044"/>
    </source>
</evidence>